<dbReference type="Proteomes" id="UP000188235">
    <property type="component" value="Chromosome"/>
</dbReference>
<evidence type="ECO:0000259" key="1">
    <source>
        <dbReference type="Pfam" id="PF18062"/>
    </source>
</evidence>
<dbReference type="AlphaFoldDB" id="A0A1Q2CUY2"/>
<dbReference type="Gene3D" id="2.30.280.20">
    <property type="match status" value="1"/>
</dbReference>
<dbReference type="Gene3D" id="3.40.1350.10">
    <property type="match status" value="1"/>
</dbReference>
<proteinExistence type="predicted"/>
<sequence>MQDPVPFAELADASLVLEREYLGGTAGTSADDPLASLLPVGNQGGFRYKGSPAQGTVQLLVLYTSGTETDWPDTIDPETGDFTYYGDNRQAGSLLHETRRKGNLLLRDIFEWSRGGPEDRERIPVILLFEKSGRGRAVRFRGLLVPGSPRLTSEEELVAIWRTTRDHRFQNYRAHFTILNEAVVSRAWIDQILAGDPLGRDCPGAWRRWVQARIFDPLEAPRTVVIPTKDEQYPATAAFPLLEAVHQHFSARPVAFEHFAADLWVHSDPHVESIDVTRPTRDGGRDAVGTYRIGRRG</sequence>
<keyword evidence="3" id="KW-1185">Reference proteome</keyword>
<feature type="domain" description="Restriction endonuclease AspBHI N-terminal" evidence="1">
    <location>
        <begin position="29"/>
        <end position="213"/>
    </location>
</feature>
<reference evidence="2 3" key="1">
    <citation type="journal article" date="2008" name="Int. J. Syst. Evol. Microbiol.">
        <title>Tessaracoccus flavescens sp. nov., isolated from marine sediment.</title>
        <authorList>
            <person name="Lee D.W."/>
            <person name="Lee S.D."/>
        </authorList>
    </citation>
    <scope>NUCLEOTIDE SEQUENCE [LARGE SCALE GENOMIC DNA]</scope>
    <source>
        <strain evidence="2 3">SST-39T</strain>
    </source>
</reference>
<gene>
    <name evidence="2" type="ORF">BW733_02665</name>
</gene>
<name>A0A1Q2CUY2_9ACTN</name>
<dbReference type="InterPro" id="IPR041409">
    <property type="entry name" value="RE_AspBHI_N"/>
</dbReference>
<dbReference type="InterPro" id="IPR011856">
    <property type="entry name" value="tRNA_endonuc-like_dom_sf"/>
</dbReference>
<dbReference type="STRING" id="399497.BW733_02665"/>
<dbReference type="EMBL" id="CP019607">
    <property type="protein sequence ID" value="AQP49896.1"/>
    <property type="molecule type" value="Genomic_DNA"/>
</dbReference>
<protein>
    <recommendedName>
        <fullName evidence="1">Restriction endonuclease AspBHI N-terminal domain-containing protein</fullName>
    </recommendedName>
</protein>
<dbReference type="GO" id="GO:0003676">
    <property type="term" value="F:nucleic acid binding"/>
    <property type="evidence" value="ECO:0007669"/>
    <property type="project" value="InterPro"/>
</dbReference>
<evidence type="ECO:0000313" key="3">
    <source>
        <dbReference type="Proteomes" id="UP000188235"/>
    </source>
</evidence>
<organism evidence="2 3">
    <name type="scientific">Tessaracoccus flavescens</name>
    <dbReference type="NCBI Taxonomy" id="399497"/>
    <lineage>
        <taxon>Bacteria</taxon>
        <taxon>Bacillati</taxon>
        <taxon>Actinomycetota</taxon>
        <taxon>Actinomycetes</taxon>
        <taxon>Propionibacteriales</taxon>
        <taxon>Propionibacteriaceae</taxon>
        <taxon>Tessaracoccus</taxon>
    </lineage>
</organism>
<dbReference type="RefSeq" id="WP_077347663.1">
    <property type="nucleotide sequence ID" value="NZ_CP019607.1"/>
</dbReference>
<evidence type="ECO:0000313" key="2">
    <source>
        <dbReference type="EMBL" id="AQP49896.1"/>
    </source>
</evidence>
<dbReference type="Pfam" id="PF18062">
    <property type="entry name" value="RE_AspBHI_N"/>
    <property type="match status" value="1"/>
</dbReference>
<dbReference type="KEGG" id="tfa:BW733_02665"/>
<accession>A0A1Q2CUY2</accession>
<dbReference type="OrthoDB" id="3010308at2"/>